<dbReference type="AlphaFoldDB" id="I4EKX3"/>
<gene>
    <name evidence="1" type="ORF">NITHO_4860003</name>
</gene>
<dbReference type="EMBL" id="CAGS01000430">
    <property type="protein sequence ID" value="CCF85335.1"/>
    <property type="molecule type" value="Genomic_DNA"/>
</dbReference>
<organism evidence="1 2">
    <name type="scientific">Nitrolancea hollandica Lb</name>
    <dbReference type="NCBI Taxonomy" id="1129897"/>
    <lineage>
        <taxon>Bacteria</taxon>
        <taxon>Pseudomonadati</taxon>
        <taxon>Thermomicrobiota</taxon>
        <taxon>Thermomicrobia</taxon>
        <taxon>Sphaerobacterales</taxon>
        <taxon>Sphaerobacterineae</taxon>
        <taxon>Sphaerobacteraceae</taxon>
        <taxon>Nitrolancea</taxon>
    </lineage>
</organism>
<protein>
    <recommendedName>
        <fullName evidence="3">Ava_C0101 and related proteins</fullName>
    </recommendedName>
</protein>
<keyword evidence="2" id="KW-1185">Reference proteome</keyword>
<dbReference type="InterPro" id="IPR046038">
    <property type="entry name" value="DUF5996"/>
</dbReference>
<sequence>MKHMDERASTAVESAWPPLPFQEWRETCETLHMWTQIVGKVKFELAPFLNQWWEVAFYVTPRGMTTGTIPYGNRAFEVNFDFIDHNLSIATSGDARKLLPLIPRSVADFYREFVASLQALGIDVSINTMPAEIPDPIPFEEDQIHASYDPAYVNRWWRIMVQVDRVLQHYRTPFVGKSSPVQFFWGSFDLNQTRYSGKPANPPEGAPRFLQLAENEQNVACGFWPGNTTFSGITLGEPAFYSYTYPEPPGFKEASVRPGAAHYDSRLGEFILLYKDARAAASPGQSIMDFFQSTYEAGSTLAGWDRAALERMDSQGQERSAAS</sequence>
<name>I4EKX3_9BACT</name>
<evidence type="ECO:0000313" key="1">
    <source>
        <dbReference type="EMBL" id="CCF85335.1"/>
    </source>
</evidence>
<accession>I4EKX3</accession>
<comment type="caution">
    <text evidence="1">The sequence shown here is derived from an EMBL/GenBank/DDBJ whole genome shotgun (WGS) entry which is preliminary data.</text>
</comment>
<proteinExistence type="predicted"/>
<evidence type="ECO:0000313" key="2">
    <source>
        <dbReference type="Proteomes" id="UP000004221"/>
    </source>
</evidence>
<dbReference type="Proteomes" id="UP000004221">
    <property type="component" value="Unassembled WGS sequence"/>
</dbReference>
<reference evidence="1 2" key="1">
    <citation type="journal article" date="2012" name="ISME J.">
        <title>Nitrification expanded: discovery, physiology and genomics of a nitrite-oxidizing bacterium from the phylum Chloroflexi.</title>
        <authorList>
            <person name="Sorokin D.Y."/>
            <person name="Lucker S."/>
            <person name="Vejmelkova D."/>
            <person name="Kostrikina N.A."/>
            <person name="Kleerebezem R."/>
            <person name="Rijpstra W.I."/>
            <person name="Damste J.S."/>
            <person name="Le Paslier D."/>
            <person name="Muyzer G."/>
            <person name="Wagner M."/>
            <person name="van Loosdrecht M.C."/>
            <person name="Daims H."/>
        </authorList>
    </citation>
    <scope>NUCLEOTIDE SEQUENCE [LARGE SCALE GENOMIC DNA]</scope>
    <source>
        <strain evidence="2">none</strain>
    </source>
</reference>
<evidence type="ECO:0008006" key="3">
    <source>
        <dbReference type="Google" id="ProtNLM"/>
    </source>
</evidence>
<dbReference type="Pfam" id="PF19459">
    <property type="entry name" value="DUF5996"/>
    <property type="match status" value="1"/>
</dbReference>